<protein>
    <submittedName>
        <fullName evidence="1">Uncharacterized protein</fullName>
    </submittedName>
</protein>
<reference evidence="1" key="1">
    <citation type="submission" date="2022-04" db="EMBL/GenBank/DDBJ databases">
        <title>Genome of the entomopathogenic fungus Entomophthora muscae.</title>
        <authorList>
            <person name="Elya C."/>
            <person name="Lovett B.R."/>
            <person name="Lee E."/>
            <person name="Macias A.M."/>
            <person name="Hajek A.E."/>
            <person name="De Bivort B.L."/>
            <person name="Kasson M.T."/>
            <person name="De Fine Licht H.H."/>
            <person name="Stajich J.E."/>
        </authorList>
    </citation>
    <scope>NUCLEOTIDE SEQUENCE</scope>
    <source>
        <strain evidence="1">Berkeley</strain>
    </source>
</reference>
<comment type="caution">
    <text evidence="1">The sequence shown here is derived from an EMBL/GenBank/DDBJ whole genome shotgun (WGS) entry which is preliminary data.</text>
</comment>
<dbReference type="Proteomes" id="UP001165960">
    <property type="component" value="Unassembled WGS sequence"/>
</dbReference>
<organism evidence="1 2">
    <name type="scientific">Entomophthora muscae</name>
    <dbReference type="NCBI Taxonomy" id="34485"/>
    <lineage>
        <taxon>Eukaryota</taxon>
        <taxon>Fungi</taxon>
        <taxon>Fungi incertae sedis</taxon>
        <taxon>Zoopagomycota</taxon>
        <taxon>Entomophthoromycotina</taxon>
        <taxon>Entomophthoromycetes</taxon>
        <taxon>Entomophthorales</taxon>
        <taxon>Entomophthoraceae</taxon>
        <taxon>Entomophthora</taxon>
    </lineage>
</organism>
<keyword evidence="2" id="KW-1185">Reference proteome</keyword>
<gene>
    <name evidence="1" type="ORF">DSO57_1022969</name>
</gene>
<accession>A0ACC2TQZ0</accession>
<proteinExistence type="predicted"/>
<name>A0ACC2TQZ0_9FUNG</name>
<feature type="non-terminal residue" evidence="1">
    <location>
        <position position="73"/>
    </location>
</feature>
<evidence type="ECO:0000313" key="1">
    <source>
        <dbReference type="EMBL" id="KAJ9076781.1"/>
    </source>
</evidence>
<sequence length="73" mass="8299">MELTVTLIFLKTKHEKNISAVFNKLCEFTETFAGQRLCQVVYLGYLFYIGMSTSVEDLGGVLLVIEEARLSLY</sequence>
<dbReference type="EMBL" id="QTSX02002247">
    <property type="protein sequence ID" value="KAJ9076781.1"/>
    <property type="molecule type" value="Genomic_DNA"/>
</dbReference>
<evidence type="ECO:0000313" key="2">
    <source>
        <dbReference type="Proteomes" id="UP001165960"/>
    </source>
</evidence>